<dbReference type="InterPro" id="IPR006501">
    <property type="entry name" value="Pectinesterase_inhib_dom"/>
</dbReference>
<keyword evidence="1" id="KW-0732">Signal</keyword>
<dbReference type="AlphaFoldDB" id="A0ABC8QV08"/>
<accession>A0ABC8QV08</accession>
<dbReference type="InterPro" id="IPR002083">
    <property type="entry name" value="MATH/TRAF_dom"/>
</dbReference>
<dbReference type="CDD" id="cd15797">
    <property type="entry name" value="PMEI"/>
    <property type="match status" value="1"/>
</dbReference>
<dbReference type="Pfam" id="PF04043">
    <property type="entry name" value="PMEI"/>
    <property type="match status" value="1"/>
</dbReference>
<gene>
    <name evidence="3" type="ORF">ILEXP_LOCUS3422</name>
</gene>
<dbReference type="SMART" id="SM00061">
    <property type="entry name" value="MATH"/>
    <property type="match status" value="2"/>
</dbReference>
<dbReference type="Gene3D" id="1.20.140.40">
    <property type="entry name" value="Invertase/pectin methylesterase inhibitor family protein"/>
    <property type="match status" value="1"/>
</dbReference>
<evidence type="ECO:0000313" key="3">
    <source>
        <dbReference type="EMBL" id="CAK9136448.1"/>
    </source>
</evidence>
<dbReference type="EMBL" id="CAUOFW020000754">
    <property type="protein sequence ID" value="CAK9136448.1"/>
    <property type="molecule type" value="Genomic_DNA"/>
</dbReference>
<evidence type="ECO:0000313" key="4">
    <source>
        <dbReference type="Proteomes" id="UP001642360"/>
    </source>
</evidence>
<dbReference type="Proteomes" id="UP001642360">
    <property type="component" value="Unassembled WGS sequence"/>
</dbReference>
<evidence type="ECO:0000259" key="2">
    <source>
        <dbReference type="PROSITE" id="PS50144"/>
    </source>
</evidence>
<sequence>MASSNAMLLSLVLVFVFIGPSLARPYYHGYRTVELRTICDGTINPQYCWDNLSPGYGTGTTEDCYRVADGSIDVACNSAREIHDLLGNMVESTNDPQLRTLYRSCAARYNTAIRDLEHAKKYLLSGDYQRVAYEATHALQDVSECKERFPGYSYGGGFPVLQTLPLSLKWKNLSTTSKTEACRTCFFEKEELRSHGIASQQEVIDESYNFTIESPRLMSFFIKHLPLLAVIFAASFSCSIPRTDAGFYISLRGDGEVNLCHHVALAPCLLFTAPTKLRLGIHCGELRWYIPTYLSGFISMADLFGDQDGVLKSVSDIPPTHFTLKIQLFSLLTKNNIERYTSGDFEAAGYKWKLVLYPNGNKNKNIKEHISFYLMISEVSSLHPGWEVHAAFRLFLFDQNEDNYLTLQDTRRKGRRFYGMKLEWGFDRFIPLTVFSNPDNGYLVNDTCVFGAEVFVYQEKKKAKEESLLMMKDAIKYKHTWKIEKFSKLDKGCEDSDTFNAGDQKWKIQLYPKGKGSGIGTHISLYLALADPTALPPGSKIFAEFILRILDQTHSNHDFGKATYWFSASSQQCGWPRFISLSYFNSSFNGFLVKDSSWVEAEVIVHGVANAQRRRKVIESPYQLWDTLSSRKLTYEGKLTKITVVMGPQGLSTVSTWLTPPFIFLGML</sequence>
<dbReference type="PANTHER" id="PTHR46162:SF2">
    <property type="entry name" value="ANKYRIN REPEAT-CONTAINING PROTEIN-RELATED"/>
    <property type="match status" value="1"/>
</dbReference>
<comment type="caution">
    <text evidence="3">The sequence shown here is derived from an EMBL/GenBank/DDBJ whole genome shotgun (WGS) entry which is preliminary data.</text>
</comment>
<reference evidence="3 4" key="1">
    <citation type="submission" date="2024-02" db="EMBL/GenBank/DDBJ databases">
        <authorList>
            <person name="Vignale AGUSTIN F."/>
            <person name="Sosa J E."/>
            <person name="Modenutti C."/>
        </authorList>
    </citation>
    <scope>NUCLEOTIDE SEQUENCE [LARGE SCALE GENOMIC DNA]</scope>
</reference>
<proteinExistence type="predicted"/>
<keyword evidence="4" id="KW-1185">Reference proteome</keyword>
<dbReference type="SMART" id="SM00856">
    <property type="entry name" value="PMEI"/>
    <property type="match status" value="1"/>
</dbReference>
<name>A0ABC8QV08_9AQUA</name>
<dbReference type="PANTHER" id="PTHR46162">
    <property type="entry name" value="TRAF-LIKE FAMILY PROTEIN"/>
    <property type="match status" value="1"/>
</dbReference>
<dbReference type="NCBIfam" id="TIGR01614">
    <property type="entry name" value="PME_inhib"/>
    <property type="match status" value="1"/>
</dbReference>
<feature type="domain" description="MATH" evidence="2">
    <location>
        <begin position="319"/>
        <end position="454"/>
    </location>
</feature>
<evidence type="ECO:0000256" key="1">
    <source>
        <dbReference type="SAM" id="SignalP"/>
    </source>
</evidence>
<dbReference type="SUPFAM" id="SSF49599">
    <property type="entry name" value="TRAF domain-like"/>
    <property type="match status" value="2"/>
</dbReference>
<dbReference type="CDD" id="cd00121">
    <property type="entry name" value="MATH"/>
    <property type="match status" value="2"/>
</dbReference>
<dbReference type="InterPro" id="IPR034086">
    <property type="entry name" value="PMEI_plant"/>
</dbReference>
<dbReference type="InterPro" id="IPR008974">
    <property type="entry name" value="TRAF-like"/>
</dbReference>
<dbReference type="Pfam" id="PF22486">
    <property type="entry name" value="MATH_2"/>
    <property type="match status" value="2"/>
</dbReference>
<dbReference type="InterPro" id="IPR035513">
    <property type="entry name" value="Invertase/methylesterase_inhib"/>
</dbReference>
<organism evidence="3 4">
    <name type="scientific">Ilex paraguariensis</name>
    <name type="common">yerba mate</name>
    <dbReference type="NCBI Taxonomy" id="185542"/>
    <lineage>
        <taxon>Eukaryota</taxon>
        <taxon>Viridiplantae</taxon>
        <taxon>Streptophyta</taxon>
        <taxon>Embryophyta</taxon>
        <taxon>Tracheophyta</taxon>
        <taxon>Spermatophyta</taxon>
        <taxon>Magnoliopsida</taxon>
        <taxon>eudicotyledons</taxon>
        <taxon>Gunneridae</taxon>
        <taxon>Pentapetalae</taxon>
        <taxon>asterids</taxon>
        <taxon>campanulids</taxon>
        <taxon>Aquifoliales</taxon>
        <taxon>Aquifoliaceae</taxon>
        <taxon>Ilex</taxon>
    </lineage>
</organism>
<dbReference type="Gene3D" id="2.60.210.10">
    <property type="entry name" value="Apoptosis, Tumor Necrosis Factor Receptor Associated Protein 2, Chain A"/>
    <property type="match status" value="2"/>
</dbReference>
<dbReference type="SUPFAM" id="SSF101148">
    <property type="entry name" value="Plant invertase/pectin methylesterase inhibitor"/>
    <property type="match status" value="1"/>
</dbReference>
<feature type="chain" id="PRO_5044880888" description="MATH domain-containing protein" evidence="1">
    <location>
        <begin position="24"/>
        <end position="668"/>
    </location>
</feature>
<feature type="domain" description="MATH" evidence="2">
    <location>
        <begin position="476"/>
        <end position="603"/>
    </location>
</feature>
<feature type="signal peptide" evidence="1">
    <location>
        <begin position="1"/>
        <end position="23"/>
    </location>
</feature>
<dbReference type="PROSITE" id="PS50144">
    <property type="entry name" value="MATH"/>
    <property type="match status" value="2"/>
</dbReference>
<protein>
    <recommendedName>
        <fullName evidence="2">MATH domain-containing protein</fullName>
    </recommendedName>
</protein>